<organism evidence="2 3">
    <name type="scientific">Stieleria magnilauensis</name>
    <dbReference type="NCBI Taxonomy" id="2527963"/>
    <lineage>
        <taxon>Bacteria</taxon>
        <taxon>Pseudomonadati</taxon>
        <taxon>Planctomycetota</taxon>
        <taxon>Planctomycetia</taxon>
        <taxon>Pirellulales</taxon>
        <taxon>Pirellulaceae</taxon>
        <taxon>Stieleria</taxon>
    </lineage>
</organism>
<evidence type="ECO:0000313" key="2">
    <source>
        <dbReference type="EMBL" id="QDV88518.1"/>
    </source>
</evidence>
<keyword evidence="1" id="KW-0812">Transmembrane</keyword>
<gene>
    <name evidence="2" type="ORF">TBK1r_75520</name>
</gene>
<proteinExistence type="predicted"/>
<protein>
    <submittedName>
        <fullName evidence="2">Uncharacterized protein</fullName>
    </submittedName>
</protein>
<accession>A0ABX5Y2L2</accession>
<dbReference type="Proteomes" id="UP000318081">
    <property type="component" value="Chromosome"/>
</dbReference>
<feature type="transmembrane region" description="Helical" evidence="1">
    <location>
        <begin position="20"/>
        <end position="37"/>
    </location>
</feature>
<evidence type="ECO:0000256" key="1">
    <source>
        <dbReference type="SAM" id="Phobius"/>
    </source>
</evidence>
<keyword evidence="1" id="KW-1133">Transmembrane helix</keyword>
<keyword evidence="1" id="KW-0472">Membrane</keyword>
<sequence>MGSTVKPSNRNQTSTRSRNVGLALAVIACAASLWYFSRSPVQLDHDGYDLTIALYRVCNQRDTEALQQIESRLNEMAGAPSQGDHQREALQDVVQEARQGNWRDAMIACRTLLEEQVRY</sequence>
<evidence type="ECO:0000313" key="3">
    <source>
        <dbReference type="Proteomes" id="UP000318081"/>
    </source>
</evidence>
<name>A0ABX5Y2L2_9BACT</name>
<dbReference type="EMBL" id="CP036432">
    <property type="protein sequence ID" value="QDV88518.1"/>
    <property type="molecule type" value="Genomic_DNA"/>
</dbReference>
<keyword evidence="3" id="KW-1185">Reference proteome</keyword>
<reference evidence="2 3" key="1">
    <citation type="submission" date="2019-02" db="EMBL/GenBank/DDBJ databases">
        <title>Deep-cultivation of Planctomycetes and their phenomic and genomic characterization uncovers novel biology.</title>
        <authorList>
            <person name="Wiegand S."/>
            <person name="Jogler M."/>
            <person name="Boedeker C."/>
            <person name="Pinto D."/>
            <person name="Vollmers J."/>
            <person name="Rivas-Marin E."/>
            <person name="Kohn T."/>
            <person name="Peeters S.H."/>
            <person name="Heuer A."/>
            <person name="Rast P."/>
            <person name="Oberbeckmann S."/>
            <person name="Bunk B."/>
            <person name="Jeske O."/>
            <person name="Meyerdierks A."/>
            <person name="Storesund J.E."/>
            <person name="Kallscheuer N."/>
            <person name="Luecker S."/>
            <person name="Lage O.M."/>
            <person name="Pohl T."/>
            <person name="Merkel B.J."/>
            <person name="Hornburger P."/>
            <person name="Mueller R.-W."/>
            <person name="Bruemmer F."/>
            <person name="Labrenz M."/>
            <person name="Spormann A.M."/>
            <person name="Op den Camp H."/>
            <person name="Overmann J."/>
            <person name="Amann R."/>
            <person name="Jetten M.S.M."/>
            <person name="Mascher T."/>
            <person name="Medema M.H."/>
            <person name="Devos D.P."/>
            <person name="Kaster A.-K."/>
            <person name="Ovreas L."/>
            <person name="Rohde M."/>
            <person name="Galperin M.Y."/>
            <person name="Jogler C."/>
        </authorList>
    </citation>
    <scope>NUCLEOTIDE SEQUENCE [LARGE SCALE GENOMIC DNA]</scope>
    <source>
        <strain evidence="2 3">TBK1r</strain>
    </source>
</reference>
<dbReference type="PROSITE" id="PS51257">
    <property type="entry name" value="PROKAR_LIPOPROTEIN"/>
    <property type="match status" value="1"/>
</dbReference>